<accession>A0A6G2B9P1</accession>
<comment type="similarity">
    <text evidence="1">Belongs to the CutA family.</text>
</comment>
<name>A0A6G2B9P1_9ACTN</name>
<evidence type="ECO:0000256" key="2">
    <source>
        <dbReference type="SAM" id="MobiDB-lite"/>
    </source>
</evidence>
<feature type="region of interest" description="Disordered" evidence="2">
    <location>
        <begin position="21"/>
        <end position="78"/>
    </location>
</feature>
<dbReference type="SUPFAM" id="SSF54913">
    <property type="entry name" value="GlnB-like"/>
    <property type="match status" value="1"/>
</dbReference>
<gene>
    <name evidence="3" type="ORF">F0L17_07315</name>
</gene>
<comment type="caution">
    <text evidence="3">The sequence shown here is derived from an EMBL/GenBank/DDBJ whole genome shotgun (WGS) entry which is preliminary data.</text>
</comment>
<sequence length="201" mass="22021">MGLTVWPGGYVVVNYRPRNRFRSRCPPSRPVSDDETGGGDGRRGARCGGPTTRRPPRLRWDRRSRARARRRGAAVEETPTETLTVLTTTDTPEKAEALARGAVEARVAACAQISGPVTSVYRWEGAVRAEREWQVWLKTTAARYDALEAHLRAAHDYDTPEIIAIPVVRGGADYLAWVAEETAEETAGKAAEEADTGAFDA</sequence>
<organism evidence="3 4">
    <name type="scientific">Streptomyces taklimakanensis</name>
    <dbReference type="NCBI Taxonomy" id="2569853"/>
    <lineage>
        <taxon>Bacteria</taxon>
        <taxon>Bacillati</taxon>
        <taxon>Actinomycetota</taxon>
        <taxon>Actinomycetes</taxon>
        <taxon>Kitasatosporales</taxon>
        <taxon>Streptomycetaceae</taxon>
        <taxon>Streptomyces</taxon>
    </lineage>
</organism>
<dbReference type="InterPro" id="IPR015867">
    <property type="entry name" value="N-reg_PII/ATP_PRibTrfase_C"/>
</dbReference>
<reference evidence="3 4" key="1">
    <citation type="submission" date="2019-11" db="EMBL/GenBank/DDBJ databases">
        <authorList>
            <person name="Yuan L."/>
        </authorList>
    </citation>
    <scope>NUCLEOTIDE SEQUENCE [LARGE SCALE GENOMIC DNA]</scope>
    <source>
        <strain evidence="3 4">TRM43335</strain>
    </source>
</reference>
<dbReference type="Proteomes" id="UP000473014">
    <property type="component" value="Unassembled WGS sequence"/>
</dbReference>
<protein>
    <submittedName>
        <fullName evidence="3">Divalent cation tolerance protein CutA</fullName>
    </submittedName>
</protein>
<keyword evidence="4" id="KW-1185">Reference proteome</keyword>
<dbReference type="InterPro" id="IPR011322">
    <property type="entry name" value="N-reg_PII-like_a/b"/>
</dbReference>
<dbReference type="PANTHER" id="PTHR23419">
    <property type="entry name" value="DIVALENT CATION TOLERANCE CUTA-RELATED"/>
    <property type="match status" value="1"/>
</dbReference>
<dbReference type="OrthoDB" id="37622at2"/>
<dbReference type="GO" id="GO:0005507">
    <property type="term" value="F:copper ion binding"/>
    <property type="evidence" value="ECO:0007669"/>
    <property type="project" value="TreeGrafter"/>
</dbReference>
<evidence type="ECO:0000256" key="1">
    <source>
        <dbReference type="ARBA" id="ARBA00010169"/>
    </source>
</evidence>
<dbReference type="AlphaFoldDB" id="A0A6G2B9P1"/>
<proteinExistence type="inferred from homology"/>
<dbReference type="Gene3D" id="3.30.70.120">
    <property type="match status" value="1"/>
</dbReference>
<dbReference type="PANTHER" id="PTHR23419:SF8">
    <property type="entry name" value="FI09726P"/>
    <property type="match status" value="1"/>
</dbReference>
<dbReference type="GO" id="GO:0010038">
    <property type="term" value="P:response to metal ion"/>
    <property type="evidence" value="ECO:0007669"/>
    <property type="project" value="InterPro"/>
</dbReference>
<dbReference type="EMBL" id="WIXO01000001">
    <property type="protein sequence ID" value="MTE18944.1"/>
    <property type="molecule type" value="Genomic_DNA"/>
</dbReference>
<dbReference type="InterPro" id="IPR004323">
    <property type="entry name" value="Ion_tolerance_CutA"/>
</dbReference>
<evidence type="ECO:0000313" key="4">
    <source>
        <dbReference type="Proteomes" id="UP000473014"/>
    </source>
</evidence>
<dbReference type="Pfam" id="PF03091">
    <property type="entry name" value="CutA1"/>
    <property type="match status" value="1"/>
</dbReference>
<evidence type="ECO:0000313" key="3">
    <source>
        <dbReference type="EMBL" id="MTE18944.1"/>
    </source>
</evidence>